<dbReference type="EMBL" id="CP010525">
    <property type="protein sequence ID" value="AJO21016.1"/>
    <property type="molecule type" value="Genomic_DNA"/>
</dbReference>
<evidence type="ECO:0000313" key="2">
    <source>
        <dbReference type="Proteomes" id="UP000032024"/>
    </source>
</evidence>
<reference evidence="2" key="1">
    <citation type="submission" date="2015-01" db="EMBL/GenBank/DDBJ databases">
        <title>Comparative genome analysis of Bacillus coagulans HM-08, Clostridium butyricum HM-68, Bacillus subtilis HM-66 and Bacillus paralicheniformis BL-09.</title>
        <authorList>
            <person name="Zhang H."/>
        </authorList>
    </citation>
    <scope>NUCLEOTIDE SEQUENCE [LARGE SCALE GENOMIC DNA]</scope>
    <source>
        <strain evidence="2">HM-08</strain>
    </source>
</reference>
<gene>
    <name evidence="1" type="ORF">SB48_HM08orf00340</name>
</gene>
<evidence type="ECO:0000313" key="1">
    <source>
        <dbReference type="EMBL" id="AJO21016.1"/>
    </source>
</evidence>
<sequence length="40" mass="4665">MEQNKMYGCASCFTILLTLQKQAGKKIKRVYNNGMFSVYR</sequence>
<name>A0AAN0WAD8_HEYCO</name>
<organism evidence="1 2">
    <name type="scientific">Heyndrickxia coagulans</name>
    <name type="common">Weizmannia coagulans</name>
    <dbReference type="NCBI Taxonomy" id="1398"/>
    <lineage>
        <taxon>Bacteria</taxon>
        <taxon>Bacillati</taxon>
        <taxon>Bacillota</taxon>
        <taxon>Bacilli</taxon>
        <taxon>Bacillales</taxon>
        <taxon>Bacillaceae</taxon>
        <taxon>Heyndrickxia</taxon>
    </lineage>
</organism>
<keyword evidence="2" id="KW-1185">Reference proteome</keyword>
<proteinExistence type="predicted"/>
<dbReference type="Proteomes" id="UP000032024">
    <property type="component" value="Chromosome"/>
</dbReference>
<protein>
    <submittedName>
        <fullName evidence="1">Uncharacterized protein</fullName>
    </submittedName>
</protein>
<dbReference type="AlphaFoldDB" id="A0AAN0WAD8"/>
<accession>A0AAN0WAD8</accession>